<dbReference type="Proteomes" id="UP000198850">
    <property type="component" value="Unassembled WGS sequence"/>
</dbReference>
<proteinExistence type="predicted"/>
<dbReference type="Gene3D" id="2.20.110.10">
    <property type="entry name" value="Histone H3 K4-specific methyltransferase SET7/9 N-terminal domain"/>
    <property type="match status" value="1"/>
</dbReference>
<name>A0A1H3WH16_9SPHI</name>
<reference evidence="1 2" key="1">
    <citation type="submission" date="2016-10" db="EMBL/GenBank/DDBJ databases">
        <authorList>
            <person name="de Groot N.N."/>
        </authorList>
    </citation>
    <scope>NUCLEOTIDE SEQUENCE [LARGE SCALE GENOMIC DNA]</scope>
    <source>
        <strain evidence="1 2">DSM 19033</strain>
    </source>
</reference>
<organism evidence="1 2">
    <name type="scientific">Pedobacter hartonius</name>
    <dbReference type="NCBI Taxonomy" id="425514"/>
    <lineage>
        <taxon>Bacteria</taxon>
        <taxon>Pseudomonadati</taxon>
        <taxon>Bacteroidota</taxon>
        <taxon>Sphingobacteriia</taxon>
        <taxon>Sphingobacteriales</taxon>
        <taxon>Sphingobacteriaceae</taxon>
        <taxon>Pedobacter</taxon>
    </lineage>
</organism>
<keyword evidence="2" id="KW-1185">Reference proteome</keyword>
<dbReference type="RefSeq" id="WP_090554374.1">
    <property type="nucleotide sequence ID" value="NZ_FNRA01000001.1"/>
</dbReference>
<evidence type="ECO:0000313" key="2">
    <source>
        <dbReference type="Proteomes" id="UP000198850"/>
    </source>
</evidence>
<dbReference type="STRING" id="425514.SAMN05443550_101250"/>
<protein>
    <submittedName>
        <fullName evidence="1">MORN repeat variant</fullName>
    </submittedName>
</protein>
<dbReference type="SUPFAM" id="SSF82185">
    <property type="entry name" value="Histone H3 K4-specific methyltransferase SET7/9 N-terminal domain"/>
    <property type="match status" value="1"/>
</dbReference>
<evidence type="ECO:0000313" key="1">
    <source>
        <dbReference type="EMBL" id="SDZ86405.1"/>
    </source>
</evidence>
<accession>A0A1H3WH16</accession>
<sequence length="208" mass="23416">MKRILICFLFLFGGLNAYSQVKTILLDVKDRIVTDSTKAISYAVFGKVEGDSVYTFKKFDFDGVLLTSGTFKDDSLQVPHGNFVYYEWITPDNNYQNLSYEINGRARFVALSGKYLDGLRVGKWLSFYADGKVKEMANYIMGALHGLYQLYDNDGKVQISGAYVAGKKNGTWVMKGGKQEDEYAGDKLVSSLTGKKLRDKQAQRKNVN</sequence>
<dbReference type="OrthoDB" id="7342920at2"/>
<dbReference type="EMBL" id="FNRA01000001">
    <property type="protein sequence ID" value="SDZ86405.1"/>
    <property type="molecule type" value="Genomic_DNA"/>
</dbReference>
<gene>
    <name evidence="1" type="ORF">SAMN05443550_101250</name>
</gene>
<dbReference type="InterPro" id="IPR011652">
    <property type="entry name" value="MORN_2"/>
</dbReference>
<dbReference type="AlphaFoldDB" id="A0A1H3WH16"/>
<dbReference type="Pfam" id="PF07661">
    <property type="entry name" value="MORN_2"/>
    <property type="match status" value="2"/>
</dbReference>